<evidence type="ECO:0000256" key="1">
    <source>
        <dbReference type="ARBA" id="ARBA00010634"/>
    </source>
</evidence>
<comment type="similarity">
    <text evidence="1">Belongs to the MlaA family.</text>
</comment>
<dbReference type="RefSeq" id="WP_007013319.1">
    <property type="nucleotide sequence ID" value="NZ_AGFM01000036.1"/>
</dbReference>
<organism evidence="4 5">
    <name type="scientific">Novosphingobium pentaromativorans US6-1</name>
    <dbReference type="NCBI Taxonomy" id="1088721"/>
    <lineage>
        <taxon>Bacteria</taxon>
        <taxon>Pseudomonadati</taxon>
        <taxon>Pseudomonadota</taxon>
        <taxon>Alphaproteobacteria</taxon>
        <taxon>Sphingomonadales</taxon>
        <taxon>Sphingomonadaceae</taxon>
        <taxon>Novosphingobium</taxon>
    </lineage>
</organism>
<dbReference type="OrthoDB" id="9785326at2"/>
<dbReference type="GO" id="GO:0016020">
    <property type="term" value="C:membrane"/>
    <property type="evidence" value="ECO:0007669"/>
    <property type="project" value="InterPro"/>
</dbReference>
<keyword evidence="2 3" id="KW-0732">Signal</keyword>
<comment type="caution">
    <text evidence="4">The sequence shown here is derived from an EMBL/GenBank/DDBJ whole genome shotgun (WGS) entry which is preliminary data.</text>
</comment>
<feature type="chain" id="PRO_5003488251" evidence="3">
    <location>
        <begin position="18"/>
        <end position="269"/>
    </location>
</feature>
<evidence type="ECO:0000313" key="5">
    <source>
        <dbReference type="Proteomes" id="UP000004030"/>
    </source>
</evidence>
<proteinExistence type="inferred from homology"/>
<evidence type="ECO:0000256" key="3">
    <source>
        <dbReference type="SAM" id="SignalP"/>
    </source>
</evidence>
<dbReference type="EMBL" id="AGFM01000036">
    <property type="protein sequence ID" value="EHJ60611.1"/>
    <property type="molecule type" value="Genomic_DNA"/>
</dbReference>
<keyword evidence="5" id="KW-1185">Reference proteome</keyword>
<dbReference type="Proteomes" id="UP000004030">
    <property type="component" value="Unassembled WGS sequence"/>
</dbReference>
<dbReference type="AlphaFoldDB" id="G6EDI3"/>
<dbReference type="PANTHER" id="PTHR30035:SF3">
    <property type="entry name" value="INTERMEMBRANE PHOSPHOLIPID TRANSPORT SYSTEM LIPOPROTEIN MLAA"/>
    <property type="match status" value="1"/>
</dbReference>
<name>G6EDI3_9SPHN</name>
<evidence type="ECO:0000256" key="2">
    <source>
        <dbReference type="ARBA" id="ARBA00022729"/>
    </source>
</evidence>
<dbReference type="PRINTS" id="PR01805">
    <property type="entry name" value="VACJLIPOPROT"/>
</dbReference>
<dbReference type="InterPro" id="IPR007428">
    <property type="entry name" value="MlaA"/>
</dbReference>
<dbReference type="eggNOG" id="COG2853">
    <property type="taxonomic scope" value="Bacteria"/>
</dbReference>
<feature type="signal peptide" evidence="3">
    <location>
        <begin position="1"/>
        <end position="17"/>
    </location>
</feature>
<keyword evidence="4" id="KW-0449">Lipoprotein</keyword>
<dbReference type="PANTHER" id="PTHR30035">
    <property type="entry name" value="LIPOPROTEIN VACJ-RELATED"/>
    <property type="match status" value="1"/>
</dbReference>
<dbReference type="Pfam" id="PF04333">
    <property type="entry name" value="MlaA"/>
    <property type="match status" value="1"/>
</dbReference>
<accession>G6EDI3</accession>
<reference evidence="4 5" key="1">
    <citation type="journal article" date="2012" name="J. Bacteriol.">
        <title>Genome sequence of benzo(a)pyrene-degrading bacterium Novosphingobium pentaromativorans US6-1.</title>
        <authorList>
            <person name="Luo Y.R."/>
            <person name="Kang S.G."/>
            <person name="Kim S.J."/>
            <person name="Kim M.R."/>
            <person name="Li N."/>
            <person name="Lee J.H."/>
            <person name="Kwon K.K."/>
        </authorList>
    </citation>
    <scope>NUCLEOTIDE SEQUENCE [LARGE SCALE GENOMIC DNA]</scope>
    <source>
        <strain evidence="4 5">US6-1</strain>
    </source>
</reference>
<sequence>MSLAMALLALQPLQDMAVVPVPEPAVTQTAAADHADAPAPSTDIVVTRPLAPDPAEAVNIKSFEATQAVDKAVFRPVATAYKHDVPHPVRIGVHNFLKNVHEPVVALNYVLQIKLGKAAETVGRFAINSTLGVAGLVDVARKKPFNLPRRPNGFADTLGYYGVGPGTYFYVPLAGPTTVRDALGTIADGLVLSAGIGTPFNKKAFAVPALAIGALDRRAELEGTLAEQRLQDQDAYTSRRDLYLRARAAEIEALHGRQPRDITPSPAPR</sequence>
<protein>
    <submittedName>
        <fullName evidence="4">VacJ-like lipoprotein</fullName>
    </submittedName>
</protein>
<dbReference type="GO" id="GO:0120010">
    <property type="term" value="P:intermembrane phospholipid transfer"/>
    <property type="evidence" value="ECO:0007669"/>
    <property type="project" value="TreeGrafter"/>
</dbReference>
<gene>
    <name evidence="4" type="ORF">NSU_2404</name>
</gene>
<evidence type="ECO:0000313" key="4">
    <source>
        <dbReference type="EMBL" id="EHJ60611.1"/>
    </source>
</evidence>
<dbReference type="PATRIC" id="fig|1088721.3.peg.2377"/>